<sequence>MPRPTPAPPASLEITQVLHALADPVRLSIVRQLRESDAPIPCGDFDVGVAKSTLSHHFRVLRESGVTAAWHANGRTVLNRLREDEIDKRFPGLLAAVLE</sequence>
<comment type="caution">
    <text evidence="2">The sequence shown here is derived from an EMBL/GenBank/DDBJ whole genome shotgun (WGS) entry which is preliminary data.</text>
</comment>
<dbReference type="Pfam" id="PF12840">
    <property type="entry name" value="HTH_20"/>
    <property type="match status" value="1"/>
</dbReference>
<evidence type="ECO:0000259" key="1">
    <source>
        <dbReference type="PROSITE" id="PS50987"/>
    </source>
</evidence>
<dbReference type="InterPro" id="IPR011991">
    <property type="entry name" value="ArsR-like_HTH"/>
</dbReference>
<name>A0ABW3N1F2_9MICO</name>
<accession>A0ABW3N1F2</accession>
<dbReference type="CDD" id="cd00090">
    <property type="entry name" value="HTH_ARSR"/>
    <property type="match status" value="1"/>
</dbReference>
<organism evidence="2 3">
    <name type="scientific">Terrabacter terrigena</name>
    <dbReference type="NCBI Taxonomy" id="574718"/>
    <lineage>
        <taxon>Bacteria</taxon>
        <taxon>Bacillati</taxon>
        <taxon>Actinomycetota</taxon>
        <taxon>Actinomycetes</taxon>
        <taxon>Micrococcales</taxon>
        <taxon>Intrasporangiaceae</taxon>
        <taxon>Terrabacter</taxon>
    </lineage>
</organism>
<evidence type="ECO:0000313" key="2">
    <source>
        <dbReference type="EMBL" id="MFD1056631.1"/>
    </source>
</evidence>
<protein>
    <submittedName>
        <fullName evidence="2">ArsR/SmtB family transcription factor</fullName>
    </submittedName>
</protein>
<dbReference type="InterPro" id="IPR036390">
    <property type="entry name" value="WH_DNA-bd_sf"/>
</dbReference>
<dbReference type="Proteomes" id="UP001597046">
    <property type="component" value="Unassembled WGS sequence"/>
</dbReference>
<dbReference type="SUPFAM" id="SSF46785">
    <property type="entry name" value="Winged helix' DNA-binding domain"/>
    <property type="match status" value="1"/>
</dbReference>
<gene>
    <name evidence="2" type="ORF">ACFQ2V_20185</name>
</gene>
<feature type="domain" description="HTH arsR-type" evidence="1">
    <location>
        <begin position="6"/>
        <end position="99"/>
    </location>
</feature>
<reference evidence="3" key="1">
    <citation type="journal article" date="2019" name="Int. J. Syst. Evol. Microbiol.">
        <title>The Global Catalogue of Microorganisms (GCM) 10K type strain sequencing project: providing services to taxonomists for standard genome sequencing and annotation.</title>
        <authorList>
            <consortium name="The Broad Institute Genomics Platform"/>
            <consortium name="The Broad Institute Genome Sequencing Center for Infectious Disease"/>
            <person name="Wu L."/>
            <person name="Ma J."/>
        </authorList>
    </citation>
    <scope>NUCLEOTIDE SEQUENCE [LARGE SCALE GENOMIC DNA]</scope>
    <source>
        <strain evidence="3">CCUG 57508</strain>
    </source>
</reference>
<proteinExistence type="predicted"/>
<dbReference type="Gene3D" id="1.10.10.10">
    <property type="entry name" value="Winged helix-like DNA-binding domain superfamily/Winged helix DNA-binding domain"/>
    <property type="match status" value="1"/>
</dbReference>
<dbReference type="InterPro" id="IPR036388">
    <property type="entry name" value="WH-like_DNA-bd_sf"/>
</dbReference>
<dbReference type="PROSITE" id="PS50987">
    <property type="entry name" value="HTH_ARSR_2"/>
    <property type="match status" value="1"/>
</dbReference>
<keyword evidence="3" id="KW-1185">Reference proteome</keyword>
<evidence type="ECO:0000313" key="3">
    <source>
        <dbReference type="Proteomes" id="UP001597046"/>
    </source>
</evidence>
<dbReference type="RefSeq" id="WP_386054739.1">
    <property type="nucleotide sequence ID" value="NZ_JBHTKH010000022.1"/>
</dbReference>
<dbReference type="PRINTS" id="PR00778">
    <property type="entry name" value="HTHARSR"/>
</dbReference>
<dbReference type="InterPro" id="IPR001845">
    <property type="entry name" value="HTH_ArsR_DNA-bd_dom"/>
</dbReference>
<dbReference type="EMBL" id="JBHTKH010000022">
    <property type="protein sequence ID" value="MFD1056631.1"/>
    <property type="molecule type" value="Genomic_DNA"/>
</dbReference>
<dbReference type="SMART" id="SM00418">
    <property type="entry name" value="HTH_ARSR"/>
    <property type="match status" value="1"/>
</dbReference>